<feature type="compositionally biased region" description="Basic and acidic residues" evidence="1">
    <location>
        <begin position="174"/>
        <end position="183"/>
    </location>
</feature>
<dbReference type="EMBL" id="BMVP01000022">
    <property type="protein sequence ID" value="GHB82791.1"/>
    <property type="molecule type" value="Genomic_DNA"/>
</dbReference>
<dbReference type="Proteomes" id="UP000642673">
    <property type="component" value="Unassembled WGS sequence"/>
</dbReference>
<dbReference type="Gene3D" id="3.20.20.40">
    <property type="entry name" value="1, 4-beta cellobiohydrolase"/>
    <property type="match status" value="1"/>
</dbReference>
<sequence>MPAAAGPGERPGELARARTDARFAEIRYAVDAPEAGPGTDVYLDTGHAGRRTVNSIVPRLRDAGIDRATGFAVNVSSHHPDGANSWFAVLVSARLASTEAGTASRRTGAARPAGASEPAPPPPPVTGCTTPSRGSRPPGESDGACLRGTAGPRDPERGTVAPRPVLGSPNRHWNWPDRRIRPL</sequence>
<name>A0ABQ3F4L8_9ACTN</name>
<organism evidence="2 3">
    <name type="scientific">Streptomyces cirratus</name>
    <dbReference type="NCBI Taxonomy" id="68187"/>
    <lineage>
        <taxon>Bacteria</taxon>
        <taxon>Bacillati</taxon>
        <taxon>Actinomycetota</taxon>
        <taxon>Actinomycetes</taxon>
        <taxon>Kitasatosporales</taxon>
        <taxon>Streptomycetaceae</taxon>
        <taxon>Streptomyces</taxon>
    </lineage>
</organism>
<feature type="compositionally biased region" description="Low complexity" evidence="1">
    <location>
        <begin position="98"/>
        <end position="117"/>
    </location>
</feature>
<protein>
    <submittedName>
        <fullName evidence="2">Uncharacterized protein</fullName>
    </submittedName>
</protein>
<dbReference type="Pfam" id="PF01341">
    <property type="entry name" value="Glyco_hydro_6"/>
    <property type="match status" value="1"/>
</dbReference>
<keyword evidence="3" id="KW-1185">Reference proteome</keyword>
<dbReference type="InterPro" id="IPR016288">
    <property type="entry name" value="Beta_cellobiohydrolase"/>
</dbReference>
<dbReference type="SUPFAM" id="SSF51989">
    <property type="entry name" value="Glycosyl hydrolases family 6, cellulases"/>
    <property type="match status" value="1"/>
</dbReference>
<dbReference type="InterPro" id="IPR036434">
    <property type="entry name" value="Beta_cellobiohydrolase_sf"/>
</dbReference>
<dbReference type="RefSeq" id="WP_373304794.1">
    <property type="nucleotide sequence ID" value="NZ_BMVP01000022.1"/>
</dbReference>
<accession>A0ABQ3F4L8</accession>
<proteinExistence type="predicted"/>
<gene>
    <name evidence="2" type="ORF">GCM10010347_62190</name>
</gene>
<comment type="caution">
    <text evidence="2">The sequence shown here is derived from an EMBL/GenBank/DDBJ whole genome shotgun (WGS) entry which is preliminary data.</text>
</comment>
<feature type="region of interest" description="Disordered" evidence="1">
    <location>
        <begin position="97"/>
        <end position="183"/>
    </location>
</feature>
<reference evidence="3" key="1">
    <citation type="journal article" date="2019" name="Int. J. Syst. Evol. Microbiol.">
        <title>The Global Catalogue of Microorganisms (GCM) 10K type strain sequencing project: providing services to taxonomists for standard genome sequencing and annotation.</title>
        <authorList>
            <consortium name="The Broad Institute Genomics Platform"/>
            <consortium name="The Broad Institute Genome Sequencing Center for Infectious Disease"/>
            <person name="Wu L."/>
            <person name="Ma J."/>
        </authorList>
    </citation>
    <scope>NUCLEOTIDE SEQUENCE [LARGE SCALE GENOMIC DNA]</scope>
    <source>
        <strain evidence="3">JCM 4738</strain>
    </source>
</reference>
<evidence type="ECO:0000313" key="3">
    <source>
        <dbReference type="Proteomes" id="UP000642673"/>
    </source>
</evidence>
<evidence type="ECO:0000313" key="2">
    <source>
        <dbReference type="EMBL" id="GHB82791.1"/>
    </source>
</evidence>
<evidence type="ECO:0000256" key="1">
    <source>
        <dbReference type="SAM" id="MobiDB-lite"/>
    </source>
</evidence>